<reference evidence="2 3" key="1">
    <citation type="submission" date="2019-05" db="EMBL/GenBank/DDBJ databases">
        <title>Another draft genome of Portunus trituberculatus and its Hox gene families provides insights of decapod evolution.</title>
        <authorList>
            <person name="Jeong J.-H."/>
            <person name="Song I."/>
            <person name="Kim S."/>
            <person name="Choi T."/>
            <person name="Kim D."/>
            <person name="Ryu S."/>
            <person name="Kim W."/>
        </authorList>
    </citation>
    <scope>NUCLEOTIDE SEQUENCE [LARGE SCALE GENOMIC DNA]</scope>
    <source>
        <tissue evidence="2">Muscle</tissue>
    </source>
</reference>
<sequence length="48" mass="5261">MSVSSSISATQGEDTSHDYTGNPNTFVKPLRMAAELEGLAKYGKRERE</sequence>
<gene>
    <name evidence="2" type="ORF">E2C01_093837</name>
</gene>
<feature type="region of interest" description="Disordered" evidence="1">
    <location>
        <begin position="1"/>
        <end position="24"/>
    </location>
</feature>
<proteinExistence type="predicted"/>
<protein>
    <submittedName>
        <fullName evidence="2">Uncharacterized protein</fullName>
    </submittedName>
</protein>
<dbReference type="Proteomes" id="UP000324222">
    <property type="component" value="Unassembled WGS sequence"/>
</dbReference>
<evidence type="ECO:0000313" key="2">
    <source>
        <dbReference type="EMBL" id="MPC98466.1"/>
    </source>
</evidence>
<comment type="caution">
    <text evidence="2">The sequence shown here is derived from an EMBL/GenBank/DDBJ whole genome shotgun (WGS) entry which is preliminary data.</text>
</comment>
<accession>A0A5B7JVX8</accession>
<evidence type="ECO:0000256" key="1">
    <source>
        <dbReference type="SAM" id="MobiDB-lite"/>
    </source>
</evidence>
<name>A0A5B7JVX8_PORTR</name>
<organism evidence="2 3">
    <name type="scientific">Portunus trituberculatus</name>
    <name type="common">Swimming crab</name>
    <name type="synonym">Neptunus trituberculatus</name>
    <dbReference type="NCBI Taxonomy" id="210409"/>
    <lineage>
        <taxon>Eukaryota</taxon>
        <taxon>Metazoa</taxon>
        <taxon>Ecdysozoa</taxon>
        <taxon>Arthropoda</taxon>
        <taxon>Crustacea</taxon>
        <taxon>Multicrustacea</taxon>
        <taxon>Malacostraca</taxon>
        <taxon>Eumalacostraca</taxon>
        <taxon>Eucarida</taxon>
        <taxon>Decapoda</taxon>
        <taxon>Pleocyemata</taxon>
        <taxon>Brachyura</taxon>
        <taxon>Eubrachyura</taxon>
        <taxon>Portunoidea</taxon>
        <taxon>Portunidae</taxon>
        <taxon>Portuninae</taxon>
        <taxon>Portunus</taxon>
    </lineage>
</organism>
<keyword evidence="3" id="KW-1185">Reference proteome</keyword>
<dbReference type="AlphaFoldDB" id="A0A5B7JVX8"/>
<dbReference type="EMBL" id="VSRR010114221">
    <property type="protein sequence ID" value="MPC98466.1"/>
    <property type="molecule type" value="Genomic_DNA"/>
</dbReference>
<evidence type="ECO:0000313" key="3">
    <source>
        <dbReference type="Proteomes" id="UP000324222"/>
    </source>
</evidence>